<dbReference type="GO" id="GO:0005656">
    <property type="term" value="C:nuclear pre-replicative complex"/>
    <property type="evidence" value="ECO:0000318"/>
    <property type="project" value="GO_Central"/>
</dbReference>
<dbReference type="GO" id="GO:0005664">
    <property type="term" value="C:nuclear origin of replication recognition complex"/>
    <property type="evidence" value="ECO:0000318"/>
    <property type="project" value="GO_Central"/>
</dbReference>
<dbReference type="CDD" id="cd20704">
    <property type="entry name" value="Orc3"/>
    <property type="match status" value="2"/>
</dbReference>
<evidence type="ECO:0000313" key="11">
    <source>
        <dbReference type="Proteomes" id="UP000001744"/>
    </source>
</evidence>
<dbReference type="InterPro" id="IPR020795">
    <property type="entry name" value="ORC3"/>
</dbReference>
<keyword evidence="3" id="KW-0235">DNA replication</keyword>
<organism evidence="9 11">
    <name type="scientific">Schizosaccharomyces japonicus (strain yFS275 / FY16936)</name>
    <name type="common">Fission yeast</name>
    <dbReference type="NCBI Taxonomy" id="402676"/>
    <lineage>
        <taxon>Eukaryota</taxon>
        <taxon>Fungi</taxon>
        <taxon>Dikarya</taxon>
        <taxon>Ascomycota</taxon>
        <taxon>Taphrinomycotina</taxon>
        <taxon>Schizosaccharomycetes</taxon>
        <taxon>Schizosaccharomycetales</taxon>
        <taxon>Schizosaccharomycetaceae</taxon>
        <taxon>Schizosaccharomyces</taxon>
    </lineage>
</organism>
<keyword evidence="4" id="KW-0238">DNA-binding</keyword>
<feature type="region of interest" description="Disordered" evidence="6">
    <location>
        <begin position="358"/>
        <end position="379"/>
    </location>
</feature>
<feature type="domain" description="Origin recognition complex subunit 3 N-terminal" evidence="7">
    <location>
        <begin position="7"/>
        <end position="309"/>
    </location>
</feature>
<dbReference type="GeneID" id="7050117"/>
<comment type="similarity">
    <text evidence="2">Belongs to the ORC3 family.</text>
</comment>
<dbReference type="InterPro" id="IPR040855">
    <property type="entry name" value="ORC_WH_C"/>
</dbReference>
<dbReference type="AlphaFoldDB" id="B6K440"/>
<feature type="region of interest" description="Disordered" evidence="6">
    <location>
        <begin position="663"/>
        <end position="724"/>
    </location>
</feature>
<dbReference type="EMBL" id="KE651167">
    <property type="protein sequence ID" value="EEB08247.2"/>
    <property type="molecule type" value="Genomic_DNA"/>
</dbReference>
<dbReference type="OrthoDB" id="10265211at2759"/>
<gene>
    <name evidence="10" type="primary">orc3</name>
    <name evidence="9" type="ORF">SJAG_05301</name>
</gene>
<evidence type="ECO:0000256" key="4">
    <source>
        <dbReference type="ARBA" id="ARBA00023125"/>
    </source>
</evidence>
<evidence type="ECO:0000259" key="8">
    <source>
        <dbReference type="Pfam" id="PF18137"/>
    </source>
</evidence>
<dbReference type="InterPro" id="IPR045667">
    <property type="entry name" value="ORC3_N"/>
</dbReference>
<dbReference type="GO" id="GO:0003688">
    <property type="term" value="F:DNA replication origin binding"/>
    <property type="evidence" value="ECO:0000318"/>
    <property type="project" value="GO_Central"/>
</dbReference>
<dbReference type="HOGENOM" id="CLU_015257_1_0_1"/>
<evidence type="ECO:0000256" key="1">
    <source>
        <dbReference type="ARBA" id="ARBA00004123"/>
    </source>
</evidence>
<dbReference type="VEuPathDB" id="FungiDB:SJAG_05301"/>
<evidence type="ECO:0000259" key="7">
    <source>
        <dbReference type="Pfam" id="PF07034"/>
    </source>
</evidence>
<reference evidence="9 11" key="1">
    <citation type="journal article" date="2011" name="Science">
        <title>Comparative functional genomics of the fission yeasts.</title>
        <authorList>
            <person name="Rhind N."/>
            <person name="Chen Z."/>
            <person name="Yassour M."/>
            <person name="Thompson D.A."/>
            <person name="Haas B.J."/>
            <person name="Habib N."/>
            <person name="Wapinski I."/>
            <person name="Roy S."/>
            <person name="Lin M.F."/>
            <person name="Heiman D.I."/>
            <person name="Young S.K."/>
            <person name="Furuya K."/>
            <person name="Guo Y."/>
            <person name="Pidoux A."/>
            <person name="Chen H.M."/>
            <person name="Robbertse B."/>
            <person name="Goldberg J.M."/>
            <person name="Aoki K."/>
            <person name="Bayne E.H."/>
            <person name="Berlin A.M."/>
            <person name="Desjardins C.A."/>
            <person name="Dobbs E."/>
            <person name="Dukaj L."/>
            <person name="Fan L."/>
            <person name="FitzGerald M.G."/>
            <person name="French C."/>
            <person name="Gujja S."/>
            <person name="Hansen K."/>
            <person name="Keifenheim D."/>
            <person name="Levin J.Z."/>
            <person name="Mosher R.A."/>
            <person name="Mueller C.A."/>
            <person name="Pfiffner J."/>
            <person name="Priest M."/>
            <person name="Russ C."/>
            <person name="Smialowska A."/>
            <person name="Swoboda P."/>
            <person name="Sykes S.M."/>
            <person name="Vaughn M."/>
            <person name="Vengrova S."/>
            <person name="Yoder R."/>
            <person name="Zeng Q."/>
            <person name="Allshire R."/>
            <person name="Baulcombe D."/>
            <person name="Birren B.W."/>
            <person name="Brown W."/>
            <person name="Ekwall K."/>
            <person name="Kellis M."/>
            <person name="Leatherwood J."/>
            <person name="Levin H."/>
            <person name="Margalit H."/>
            <person name="Martienssen R."/>
            <person name="Nieduszynski C.A."/>
            <person name="Spatafora J.W."/>
            <person name="Friedman N."/>
            <person name="Dalgaard J.Z."/>
            <person name="Baumann P."/>
            <person name="Niki H."/>
            <person name="Regev A."/>
            <person name="Nusbaum C."/>
        </authorList>
    </citation>
    <scope>NUCLEOTIDE SEQUENCE [LARGE SCALE GENOMIC DNA]</scope>
    <source>
        <strain evidence="11">yFS275 / FY16936</strain>
    </source>
</reference>
<dbReference type="Pfam" id="PF07034">
    <property type="entry name" value="ORC3_N"/>
    <property type="match status" value="1"/>
</dbReference>
<evidence type="ECO:0000256" key="3">
    <source>
        <dbReference type="ARBA" id="ARBA00022705"/>
    </source>
</evidence>
<dbReference type="GO" id="GO:0031261">
    <property type="term" value="C:DNA replication preinitiation complex"/>
    <property type="evidence" value="ECO:0000318"/>
    <property type="project" value="GO_Central"/>
</dbReference>
<protein>
    <submittedName>
        <fullName evidence="9">Origin recognition complex subunit Orp3</fullName>
    </submittedName>
</protein>
<accession>B6K440</accession>
<feature type="compositionally biased region" description="Low complexity" evidence="6">
    <location>
        <begin position="702"/>
        <end position="713"/>
    </location>
</feature>
<dbReference type="Proteomes" id="UP000001744">
    <property type="component" value="Unassembled WGS sequence"/>
</dbReference>
<keyword evidence="11" id="KW-1185">Reference proteome</keyword>
<proteinExistence type="inferred from homology"/>
<dbReference type="JaponicusDB" id="SJAG_05301">
    <property type="gene designation" value="orc3"/>
</dbReference>
<evidence type="ECO:0000256" key="6">
    <source>
        <dbReference type="SAM" id="MobiDB-lite"/>
    </source>
</evidence>
<sequence>MSLLLQHDSLSKGFYAIKPKGTRPSTRQSPTSPSIATHNAESDLLMPVLLPEDADKRAERVRLCREVLAELDQITETTLTANNQRVAAELAAFLTAPYNTHGKLRGAVLCSGGRNTLHSRFYEQVVGATNTVSRADARRVVMLDLRTHRDLKNCFKQIANTGVAAGVCAYDMDALRENLIIVFKNVEDCMPGLLQQLVAALRVLMNKPGNTHTVHVVLDVRVPLEMFDASLSGRFFEAVEPRVFRMQAITAGLEQLLERVDALDDFMLGARVKRFLRGMFYEHSWSVEKVLSALRYAVLCHFYGNAFSAVSVNVLRAPEDAEALSTASFSPILAQALRTSPSFQRSVGFWARGLSPHSPANRAPADSTSAAGCASPSDPTLVSRKDLRPLLDDDTVFLHFFRACVTAIRHRRRRLRQRAQAWLQVQLLCETDATHTLSQWMDVLAEGGAMLRDACAQAAQLVRRLDSSATKRLLAFCTSTLAHEPATLDTCRTLSDRLDGIVQRFLEHPAAAAAALLVHSGGAGSGSNDVLVSAQVVLEGFHGTAHSRRVAEQGLRPEIHEYTALLRELEALLQQLGADDDSLLRTLVVESPFPWSTATTQNLHVRGGVENCPFYECVCYDYVRPLEQAFAGGHQRRVIHSACMAPAFYGVVDVADASDATAQSNGCADRKEDRDSVLGSNPAPSAAPAAPSAPSAPPSAPPTAAASPAATASHGTPGISVQTPRTKWEPDLAVMYRLYCESGGLINLYDWFVAFAEALAHDADDEQALAHDVSAGAGAGDDSSTSLLTQARFFFAVEELRFLGLIRPTSRKTDHVQRVIFQH</sequence>
<dbReference type="PANTHER" id="PTHR12748:SF0">
    <property type="entry name" value="ORIGIN RECOGNITION COMPLEX SUBUNIT 3"/>
    <property type="match status" value="1"/>
</dbReference>
<dbReference type="GO" id="GO:0006270">
    <property type="term" value="P:DNA replication initiation"/>
    <property type="evidence" value="ECO:0000318"/>
    <property type="project" value="GO_Central"/>
</dbReference>
<feature type="domain" description="Origin recognition complex subunit 3 winged helix C-terminal" evidence="8">
    <location>
        <begin position="722"/>
        <end position="821"/>
    </location>
</feature>
<dbReference type="eggNOG" id="KOG2538">
    <property type="taxonomic scope" value="Eukaryota"/>
</dbReference>
<comment type="subcellular location">
    <subcellularLocation>
        <location evidence="1">Nucleus</location>
    </subcellularLocation>
</comment>
<evidence type="ECO:0000313" key="9">
    <source>
        <dbReference type="EMBL" id="EEB08247.2"/>
    </source>
</evidence>
<feature type="region of interest" description="Disordered" evidence="6">
    <location>
        <begin position="15"/>
        <end position="38"/>
    </location>
</feature>
<dbReference type="STRING" id="402676.B6K440"/>
<dbReference type="OMA" id="FYERSWS"/>
<feature type="compositionally biased region" description="Low complexity" evidence="6">
    <location>
        <begin position="682"/>
        <end position="693"/>
    </location>
</feature>
<dbReference type="Pfam" id="PF18137">
    <property type="entry name" value="WHD_ORC"/>
    <property type="match status" value="1"/>
</dbReference>
<dbReference type="RefSeq" id="XP_002174540.2">
    <property type="nucleotide sequence ID" value="XM_002174504.2"/>
</dbReference>
<feature type="compositionally biased region" description="Low complexity" evidence="6">
    <location>
        <begin position="22"/>
        <end position="34"/>
    </location>
</feature>
<evidence type="ECO:0000256" key="5">
    <source>
        <dbReference type="ARBA" id="ARBA00023242"/>
    </source>
</evidence>
<dbReference type="PANTHER" id="PTHR12748">
    <property type="entry name" value="ORIGIN RECOGNITION COMPLEX SUBUNIT 3"/>
    <property type="match status" value="1"/>
</dbReference>
<keyword evidence="5" id="KW-0539">Nucleus</keyword>
<name>B6K440_SCHJY</name>
<evidence type="ECO:0000256" key="2">
    <source>
        <dbReference type="ARBA" id="ARBA00010977"/>
    </source>
</evidence>
<evidence type="ECO:0000313" key="10">
    <source>
        <dbReference type="JaponicusDB" id="SJAG_05301"/>
    </source>
</evidence>